<gene>
    <name evidence="2" type="ORF">HAL011_10210</name>
    <name evidence="3" type="ORF">HAL013_00860</name>
    <name evidence="4" type="ORF">HAL09_03320</name>
</gene>
<dbReference type="GO" id="GO:0005524">
    <property type="term" value="F:ATP binding"/>
    <property type="evidence" value="ECO:0007669"/>
    <property type="project" value="UniProtKB-KW"/>
</dbReference>
<dbReference type="GO" id="GO:0003677">
    <property type="term" value="F:DNA binding"/>
    <property type="evidence" value="ECO:0007669"/>
    <property type="project" value="UniProtKB-KW"/>
</dbReference>
<evidence type="ECO:0000313" key="7">
    <source>
        <dbReference type="Proteomes" id="UP000045175"/>
    </source>
</evidence>
<dbReference type="EMBL" id="CDML01000034">
    <property type="protein sequence ID" value="CRF41234.1"/>
    <property type="molecule type" value="Genomic_DNA"/>
</dbReference>
<dbReference type="InterPro" id="IPR007409">
    <property type="entry name" value="Restrct_endonuc_type1_HsdR_N"/>
</dbReference>
<dbReference type="Proteomes" id="UP000038622">
    <property type="component" value="Unassembled WGS sequence"/>
</dbReference>
<evidence type="ECO:0000313" key="3">
    <source>
        <dbReference type="EMBL" id="CRF41939.1"/>
    </source>
</evidence>
<dbReference type="GO" id="GO:0009307">
    <property type="term" value="P:DNA restriction-modification system"/>
    <property type="evidence" value="ECO:0007669"/>
    <property type="project" value="UniProtKB-KW"/>
</dbReference>
<dbReference type="Proteomes" id="UP000045175">
    <property type="component" value="Unassembled WGS sequence"/>
</dbReference>
<accession>A0A0K2X946</accession>
<keyword evidence="5" id="KW-1185">Reference proteome</keyword>
<feature type="domain" description="Restriction endonuclease type I HsdR N-terminal" evidence="1">
    <location>
        <begin position="33"/>
        <end position="133"/>
    </location>
</feature>
<evidence type="ECO:0000313" key="5">
    <source>
        <dbReference type="Proteomes" id="UP000038622"/>
    </source>
</evidence>
<dbReference type="EMBL" id="CDMH01000005">
    <property type="protein sequence ID" value="CRF41939.1"/>
    <property type="molecule type" value="Genomic_DNA"/>
</dbReference>
<dbReference type="EC" id="3.1.21.3" evidence="2"/>
<dbReference type="STRING" id="1578720.HAL011_10210"/>
<reference evidence="2" key="1">
    <citation type="submission" date="2014-12" db="EMBL/GenBank/DDBJ databases">
        <title>Whole genome sequences of four Staphylococcus schleiferi canine isolates.</title>
        <authorList>
            <person name="Misic A.M."/>
            <person name="Cain C."/>
            <person name="Morris D.O."/>
            <person name="Rankin S."/>
            <person name="Beiting D."/>
        </authorList>
    </citation>
    <scope>NUCLEOTIDE SEQUENCE</scope>
    <source>
        <strain evidence="2">ASB11</strain>
        <strain evidence="3">ASB13</strain>
        <strain evidence="4">ASB9</strain>
    </source>
</reference>
<keyword evidence="2" id="KW-0378">Hydrolase</keyword>
<name>A0A0K2X946_9HELI</name>
<organism evidence="2 5">
    <name type="scientific">Helicobacter ailurogastricus</name>
    <dbReference type="NCBI Taxonomy" id="1578720"/>
    <lineage>
        <taxon>Bacteria</taxon>
        <taxon>Pseudomonadati</taxon>
        <taxon>Campylobacterota</taxon>
        <taxon>Epsilonproteobacteria</taxon>
        <taxon>Campylobacterales</taxon>
        <taxon>Helicobacteraceae</taxon>
        <taxon>Helicobacter</taxon>
    </lineage>
</organism>
<reference evidence="6 7" key="2">
    <citation type="submission" date="2014-12" db="EMBL/GenBank/DDBJ databases">
        <authorList>
            <person name="Jaenicke S."/>
        </authorList>
    </citation>
    <scope>NUCLEOTIDE SEQUENCE [LARGE SCALE GENOMIC DNA]</scope>
</reference>
<evidence type="ECO:0000259" key="1">
    <source>
        <dbReference type="Pfam" id="PF04313"/>
    </source>
</evidence>
<dbReference type="Gene3D" id="3.90.640.50">
    <property type="match status" value="1"/>
</dbReference>
<dbReference type="GO" id="GO:0009035">
    <property type="term" value="F:type I site-specific deoxyribonuclease activity"/>
    <property type="evidence" value="ECO:0007669"/>
    <property type="project" value="UniProtKB-EC"/>
</dbReference>
<dbReference type="EMBL" id="CDMN01000010">
    <property type="protein sequence ID" value="CRF43782.1"/>
    <property type="molecule type" value="Genomic_DNA"/>
</dbReference>
<dbReference type="Proteomes" id="UP000041394">
    <property type="component" value="Unassembled WGS sequence"/>
</dbReference>
<evidence type="ECO:0000313" key="4">
    <source>
        <dbReference type="EMBL" id="CRF43782.1"/>
    </source>
</evidence>
<dbReference type="AlphaFoldDB" id="A0A0K2X946"/>
<protein>
    <submittedName>
        <fullName evidence="2">Type I restriction-modification system, restriction subunit R</fullName>
        <ecNumber evidence="2">3.1.21.3</ecNumber>
    </submittedName>
</protein>
<sequence>MLEQTTLEKIAQGDLSTVVASKPTSKSKATTYQQEAELEASLIEQLQAQGYHLLKPATQESLKENLKTQIEKLNRLTFSHREWERFTQQINPSNATFIDKTRTLQHDHSQSFKFDNGATKNIQLLDKKHIHNNYPGTIGAKGLC</sequence>
<evidence type="ECO:0000313" key="6">
    <source>
        <dbReference type="Proteomes" id="UP000041394"/>
    </source>
</evidence>
<dbReference type="Pfam" id="PF04313">
    <property type="entry name" value="HSDR_N"/>
    <property type="match status" value="1"/>
</dbReference>
<dbReference type="RefSeq" id="WP_053940627.1">
    <property type="nucleotide sequence ID" value="NZ_CDMH01000005.1"/>
</dbReference>
<evidence type="ECO:0000313" key="2">
    <source>
        <dbReference type="EMBL" id="CRF41234.1"/>
    </source>
</evidence>
<reference evidence="5" key="3">
    <citation type="submission" date="2014-12" db="EMBL/GenBank/DDBJ databases">
        <authorList>
            <person name="Smet A."/>
        </authorList>
    </citation>
    <scope>NUCLEOTIDE SEQUENCE [LARGE SCALE GENOMIC DNA]</scope>
</reference>
<proteinExistence type="predicted"/>